<dbReference type="Proteomes" id="UP000504636">
    <property type="component" value="Unplaced"/>
</dbReference>
<proteinExistence type="predicted"/>
<evidence type="ECO:0000313" key="3">
    <source>
        <dbReference type="RefSeq" id="XP_033584498.1"/>
    </source>
</evidence>
<gene>
    <name evidence="1 3" type="ORF">BDZ99DRAFT_457255</name>
</gene>
<name>A0A6A6ZB51_9PEZI</name>
<dbReference type="GeneID" id="54459538"/>
<dbReference type="RefSeq" id="XP_033584498.1">
    <property type="nucleotide sequence ID" value="XM_033718645.1"/>
</dbReference>
<dbReference type="AlphaFoldDB" id="A0A6A6ZB51"/>
<sequence length="160" mass="16925">MPRSCSAAGRVLGRLPSVSTLLIQQPDAVHPEVRLLSLRIPVQYKLLAFLGSVDRFSCSVGVAFLTCTKPASCGVTAVTAISMHACSHLINLARIALPQFLTFLKLFQNSSTASLPAVTPSFSRIRDQIISPATTANATAARHLALFTPPCLASRLGVGP</sequence>
<reference evidence="3" key="2">
    <citation type="submission" date="2020-04" db="EMBL/GenBank/DDBJ databases">
        <authorList>
            <consortium name="NCBI Genome Project"/>
        </authorList>
    </citation>
    <scope>NUCLEOTIDE SEQUENCE</scope>
    <source>
        <strain evidence="3">CBS 304.34</strain>
    </source>
</reference>
<dbReference type="EMBL" id="MU003692">
    <property type="protein sequence ID" value="KAF2817534.1"/>
    <property type="molecule type" value="Genomic_DNA"/>
</dbReference>
<evidence type="ECO:0000313" key="2">
    <source>
        <dbReference type="Proteomes" id="UP000504636"/>
    </source>
</evidence>
<accession>A0A6A6ZB51</accession>
<reference evidence="3" key="3">
    <citation type="submission" date="2025-04" db="UniProtKB">
        <authorList>
            <consortium name="RefSeq"/>
        </authorList>
    </citation>
    <scope>IDENTIFICATION</scope>
    <source>
        <strain evidence="3">CBS 304.34</strain>
    </source>
</reference>
<evidence type="ECO:0000313" key="1">
    <source>
        <dbReference type="EMBL" id="KAF2817534.1"/>
    </source>
</evidence>
<protein>
    <submittedName>
        <fullName evidence="1 3">Uncharacterized protein</fullName>
    </submittedName>
</protein>
<reference evidence="1 3" key="1">
    <citation type="journal article" date="2020" name="Stud. Mycol.">
        <title>101 Dothideomycetes genomes: a test case for predicting lifestyles and emergence of pathogens.</title>
        <authorList>
            <person name="Haridas S."/>
            <person name="Albert R."/>
            <person name="Binder M."/>
            <person name="Bloem J."/>
            <person name="Labutti K."/>
            <person name="Salamov A."/>
            <person name="Andreopoulos B."/>
            <person name="Baker S."/>
            <person name="Barry K."/>
            <person name="Bills G."/>
            <person name="Bluhm B."/>
            <person name="Cannon C."/>
            <person name="Castanera R."/>
            <person name="Culley D."/>
            <person name="Daum C."/>
            <person name="Ezra D."/>
            <person name="Gonzalez J."/>
            <person name="Henrissat B."/>
            <person name="Kuo A."/>
            <person name="Liang C."/>
            <person name="Lipzen A."/>
            <person name="Lutzoni F."/>
            <person name="Magnuson J."/>
            <person name="Mondo S."/>
            <person name="Nolan M."/>
            <person name="Ohm R."/>
            <person name="Pangilinan J."/>
            <person name="Park H.-J."/>
            <person name="Ramirez L."/>
            <person name="Alfaro M."/>
            <person name="Sun H."/>
            <person name="Tritt A."/>
            <person name="Yoshinaga Y."/>
            <person name="Zwiers L.-H."/>
            <person name="Turgeon B."/>
            <person name="Goodwin S."/>
            <person name="Spatafora J."/>
            <person name="Crous P."/>
            <person name="Grigoriev I."/>
        </authorList>
    </citation>
    <scope>NUCLEOTIDE SEQUENCE</scope>
    <source>
        <strain evidence="1 3">CBS 304.34</strain>
    </source>
</reference>
<keyword evidence="2" id="KW-1185">Reference proteome</keyword>
<organism evidence="1">
    <name type="scientific">Mytilinidion resinicola</name>
    <dbReference type="NCBI Taxonomy" id="574789"/>
    <lineage>
        <taxon>Eukaryota</taxon>
        <taxon>Fungi</taxon>
        <taxon>Dikarya</taxon>
        <taxon>Ascomycota</taxon>
        <taxon>Pezizomycotina</taxon>
        <taxon>Dothideomycetes</taxon>
        <taxon>Pleosporomycetidae</taxon>
        <taxon>Mytilinidiales</taxon>
        <taxon>Mytilinidiaceae</taxon>
        <taxon>Mytilinidion</taxon>
    </lineage>
</organism>